<reference evidence="1 2" key="2">
    <citation type="journal article" date="2022" name="Mol. Ecol. Resour.">
        <title>The genomes of chicory, endive, great burdock and yacon provide insights into Asteraceae paleo-polyploidization history and plant inulin production.</title>
        <authorList>
            <person name="Fan W."/>
            <person name="Wang S."/>
            <person name="Wang H."/>
            <person name="Wang A."/>
            <person name="Jiang F."/>
            <person name="Liu H."/>
            <person name="Zhao H."/>
            <person name="Xu D."/>
            <person name="Zhang Y."/>
        </authorList>
    </citation>
    <scope>NUCLEOTIDE SEQUENCE [LARGE SCALE GENOMIC DNA]</scope>
    <source>
        <strain evidence="2">cv. Niubang</strain>
    </source>
</reference>
<evidence type="ECO:0000313" key="2">
    <source>
        <dbReference type="Proteomes" id="UP001055879"/>
    </source>
</evidence>
<dbReference type="EMBL" id="CM042061">
    <property type="protein sequence ID" value="KAI3673433.1"/>
    <property type="molecule type" value="Genomic_DNA"/>
</dbReference>
<reference evidence="2" key="1">
    <citation type="journal article" date="2022" name="Mol. Ecol. Resour.">
        <title>The genomes of chicory, endive, great burdock and yacon provide insights into Asteraceae palaeo-polyploidization history and plant inulin production.</title>
        <authorList>
            <person name="Fan W."/>
            <person name="Wang S."/>
            <person name="Wang H."/>
            <person name="Wang A."/>
            <person name="Jiang F."/>
            <person name="Liu H."/>
            <person name="Zhao H."/>
            <person name="Xu D."/>
            <person name="Zhang Y."/>
        </authorList>
    </citation>
    <scope>NUCLEOTIDE SEQUENCE [LARGE SCALE GENOMIC DNA]</scope>
    <source>
        <strain evidence="2">cv. Niubang</strain>
    </source>
</reference>
<keyword evidence="2" id="KW-1185">Reference proteome</keyword>
<dbReference type="Proteomes" id="UP001055879">
    <property type="component" value="Linkage Group LG15"/>
</dbReference>
<gene>
    <name evidence="1" type="ORF">L6452_39552</name>
</gene>
<proteinExistence type="predicted"/>
<organism evidence="1 2">
    <name type="scientific">Arctium lappa</name>
    <name type="common">Greater burdock</name>
    <name type="synonym">Lappa major</name>
    <dbReference type="NCBI Taxonomy" id="4217"/>
    <lineage>
        <taxon>Eukaryota</taxon>
        <taxon>Viridiplantae</taxon>
        <taxon>Streptophyta</taxon>
        <taxon>Embryophyta</taxon>
        <taxon>Tracheophyta</taxon>
        <taxon>Spermatophyta</taxon>
        <taxon>Magnoliopsida</taxon>
        <taxon>eudicotyledons</taxon>
        <taxon>Gunneridae</taxon>
        <taxon>Pentapetalae</taxon>
        <taxon>asterids</taxon>
        <taxon>campanulids</taxon>
        <taxon>Asterales</taxon>
        <taxon>Asteraceae</taxon>
        <taxon>Carduoideae</taxon>
        <taxon>Cardueae</taxon>
        <taxon>Arctiinae</taxon>
        <taxon>Arctium</taxon>
    </lineage>
</organism>
<sequence length="130" mass="14947">MDYASLQSKMDTLVERALMLEIEKGLVSIFVNSHVNQLAEVVGKEIDGFSRENVEKSEIEKSNSEKESEIGDLNRQLEVEIDTEKLKVSRVCDEIDDIRVQLDARIQEVDDLQLKVIQTDKKEARRNLQN</sequence>
<accession>A0ACB8XTS4</accession>
<protein>
    <submittedName>
        <fullName evidence="1">Uncharacterized protein</fullName>
    </submittedName>
</protein>
<evidence type="ECO:0000313" key="1">
    <source>
        <dbReference type="EMBL" id="KAI3673433.1"/>
    </source>
</evidence>
<comment type="caution">
    <text evidence="1">The sequence shown here is derived from an EMBL/GenBank/DDBJ whole genome shotgun (WGS) entry which is preliminary data.</text>
</comment>
<name>A0ACB8XTS4_ARCLA</name>